<keyword evidence="1" id="KW-1133">Transmembrane helix</keyword>
<evidence type="ECO:0000313" key="3">
    <source>
        <dbReference type="EMBL" id="MCO6409077.1"/>
    </source>
</evidence>
<gene>
    <name evidence="3" type="ORF">GTW23_12910</name>
</gene>
<keyword evidence="4" id="KW-1185">Reference proteome</keyword>
<dbReference type="Pfam" id="PF00535">
    <property type="entry name" value="Glycos_transf_2"/>
    <property type="match status" value="1"/>
</dbReference>
<dbReference type="RefSeq" id="WP_152010804.1">
    <property type="nucleotide sequence ID" value="NZ_CP159480.1"/>
</dbReference>
<dbReference type="SUPFAM" id="SSF53448">
    <property type="entry name" value="Nucleotide-diphospho-sugar transferases"/>
    <property type="match status" value="1"/>
</dbReference>
<sequence>MYRNKKISVVVPAYNEETQIAIVIDTMPDLVDHIVIVNDLSKDRTAEVVTSHPAYGDSRIVLINHEENQGVGGAIATGYKWSRDNGIDISVVMAGDAQMNPADLPAILDPVVEDRVDYTKGNRLVTGEAFKRIPKIRFFGNSALSLFTKIASGYWHVADSQTGYTAINARALKVINWDKMFKRYGQPNDLLVKLNVEGFRVQDVPVEPVYNVGEQSGINIRKVIFTIGSLLVRLFFWRLREKYIIRNFHPLVFFYSFGFLTAALSVLFFLRFIILWIDQGVVPEITFLSWLFTFSISFNAISFAMWFDYEENKHLNPPLERREVIREPS</sequence>
<feature type="transmembrane region" description="Helical" evidence="1">
    <location>
        <begin position="251"/>
        <end position="275"/>
    </location>
</feature>
<reference evidence="3 4" key="1">
    <citation type="submission" date="2020-01" db="EMBL/GenBank/DDBJ databases">
        <title>Genomes of bacteria type strains.</title>
        <authorList>
            <person name="Chen J."/>
            <person name="Zhu S."/>
            <person name="Yang J."/>
        </authorList>
    </citation>
    <scope>NUCLEOTIDE SEQUENCE [LARGE SCALE GENOMIC DNA]</scope>
    <source>
        <strain evidence="3 4">DSM 16655</strain>
    </source>
</reference>
<dbReference type="PANTHER" id="PTHR10859">
    <property type="entry name" value="GLYCOSYL TRANSFERASE"/>
    <property type="match status" value="1"/>
</dbReference>
<dbReference type="Gene3D" id="3.90.550.10">
    <property type="entry name" value="Spore Coat Polysaccharide Biosynthesis Protein SpsA, Chain A"/>
    <property type="match status" value="1"/>
</dbReference>
<comment type="caution">
    <text evidence="3">The sequence shown here is derived from an EMBL/GenBank/DDBJ whole genome shotgun (WGS) entry which is preliminary data.</text>
</comment>
<feature type="transmembrane region" description="Helical" evidence="1">
    <location>
        <begin position="287"/>
        <end position="307"/>
    </location>
</feature>
<feature type="domain" description="Glycosyltransferase 2-like" evidence="2">
    <location>
        <begin position="8"/>
        <end position="173"/>
    </location>
</feature>
<protein>
    <submittedName>
        <fullName evidence="3">Glycosyltransferase</fullName>
    </submittedName>
</protein>
<keyword evidence="1" id="KW-0472">Membrane</keyword>
<evidence type="ECO:0000256" key="1">
    <source>
        <dbReference type="SAM" id="Phobius"/>
    </source>
</evidence>
<dbReference type="EMBL" id="JAAAML010000002">
    <property type="protein sequence ID" value="MCO6409077.1"/>
    <property type="molecule type" value="Genomic_DNA"/>
</dbReference>
<evidence type="ECO:0000313" key="4">
    <source>
        <dbReference type="Proteomes" id="UP001320715"/>
    </source>
</evidence>
<proteinExistence type="predicted"/>
<dbReference type="Proteomes" id="UP001320715">
    <property type="component" value="Unassembled WGS sequence"/>
</dbReference>
<keyword evidence="1" id="KW-0812">Transmembrane</keyword>
<dbReference type="CDD" id="cd04179">
    <property type="entry name" value="DPM_DPG-synthase_like"/>
    <property type="match status" value="1"/>
</dbReference>
<evidence type="ECO:0000259" key="2">
    <source>
        <dbReference type="Pfam" id="PF00535"/>
    </source>
</evidence>
<dbReference type="PANTHER" id="PTHR10859:SF105">
    <property type="entry name" value="DOLICHYL-PHOSPHATE BETA-D-MANNOSYLTRANSFERASE"/>
    <property type="match status" value="1"/>
</dbReference>
<accession>A0ABT1CSA4</accession>
<organism evidence="3 4">
    <name type="scientific">Hoeflea alexandrii</name>
    <dbReference type="NCBI Taxonomy" id="288436"/>
    <lineage>
        <taxon>Bacteria</taxon>
        <taxon>Pseudomonadati</taxon>
        <taxon>Pseudomonadota</taxon>
        <taxon>Alphaproteobacteria</taxon>
        <taxon>Hyphomicrobiales</taxon>
        <taxon>Rhizobiaceae</taxon>
        <taxon>Hoeflea</taxon>
    </lineage>
</organism>
<dbReference type="InterPro" id="IPR029044">
    <property type="entry name" value="Nucleotide-diphossugar_trans"/>
</dbReference>
<name>A0ABT1CSA4_9HYPH</name>
<dbReference type="InterPro" id="IPR001173">
    <property type="entry name" value="Glyco_trans_2-like"/>
</dbReference>